<organism evidence="1">
    <name type="scientific">Rhizophagus irregularis (strain DAOM 181602 / DAOM 197198 / MUCL 43194)</name>
    <name type="common">Arbuscular mycorrhizal fungus</name>
    <name type="synonym">Glomus intraradices</name>
    <dbReference type="NCBI Taxonomy" id="747089"/>
    <lineage>
        <taxon>Eukaryota</taxon>
        <taxon>Fungi</taxon>
        <taxon>Fungi incertae sedis</taxon>
        <taxon>Mucoromycota</taxon>
        <taxon>Glomeromycotina</taxon>
        <taxon>Glomeromycetes</taxon>
        <taxon>Glomerales</taxon>
        <taxon>Glomeraceae</taxon>
        <taxon>Rhizophagus</taxon>
    </lineage>
</organism>
<gene>
    <name evidence="1" type="ORF">GLOINDRAFT_7647</name>
</gene>
<protein>
    <submittedName>
        <fullName evidence="1">Uncharacterized protein</fullName>
    </submittedName>
</protein>
<dbReference type="EMBL" id="KI296565">
    <property type="protein sequence ID" value="ESA01300.1"/>
    <property type="molecule type" value="Genomic_DNA"/>
</dbReference>
<proteinExistence type="predicted"/>
<dbReference type="VEuPathDB" id="FungiDB:RhiirFUN_007914"/>
<dbReference type="AlphaFoldDB" id="U9SZG3"/>
<sequence>MYLSPVFIHYSLGRTSGQSAIYTEYRTLTGSMNLSKNMRALTLYSGMLGAYLDNNSSRNNNSWLDDTLIEAANWLKQHNPFLKNYSHLLDLPGSQTANPFPSAFHLPDDNSAPPYLPNDIVVPNANFNVEIHNEDYHYSHLMAGFIRTPDSTLLPLAINDPDLEALLFPDLFPNGKGYYNDNTSNSNLTREETYSKYIK</sequence>
<name>U9SZG3_RHIID</name>
<evidence type="ECO:0000313" key="1">
    <source>
        <dbReference type="EMBL" id="ESA01300.1"/>
    </source>
</evidence>
<accession>U9SZG3</accession>
<dbReference type="HOGENOM" id="CLU_1372858_0_0_1"/>
<reference evidence="1" key="1">
    <citation type="submission" date="2013-07" db="EMBL/GenBank/DDBJ databases">
        <title>The genome of an arbuscular mycorrhizal fungus provides insights into the evolution of the oldest plant symbiosis.</title>
        <authorList>
            <consortium name="DOE Joint Genome Institute"/>
            <person name="Tisserant E."/>
            <person name="Malbreil M."/>
            <person name="Kuo A."/>
            <person name="Kohler A."/>
            <person name="Symeonidi A."/>
            <person name="Balestrini R."/>
            <person name="Charron P."/>
            <person name="Duensing N."/>
            <person name="Frei-dit-Frey N."/>
            <person name="Gianinazzi-Pearson V."/>
            <person name="Gilbert B."/>
            <person name="Handa Y."/>
            <person name="Hijri M."/>
            <person name="Kaul R."/>
            <person name="Kawaguchi M."/>
            <person name="Krajinski F."/>
            <person name="Lammers P."/>
            <person name="Lapierre D."/>
            <person name="Masclaux F.G."/>
            <person name="Murat C."/>
            <person name="Morin E."/>
            <person name="Ndikumana S."/>
            <person name="Pagni M."/>
            <person name="Petitpierre D."/>
            <person name="Requena N."/>
            <person name="Rosikiewicz P."/>
            <person name="Riley R."/>
            <person name="Saito K."/>
            <person name="San Clemente H."/>
            <person name="Shapiro H."/>
            <person name="van Tuinen D."/>
            <person name="Becard G."/>
            <person name="Bonfante P."/>
            <person name="Paszkowski U."/>
            <person name="Shachar-Hill Y."/>
            <person name="Young J.P."/>
            <person name="Sanders I.R."/>
            <person name="Henrissat B."/>
            <person name="Rensing S.A."/>
            <person name="Grigoriev I.V."/>
            <person name="Corradi N."/>
            <person name="Roux C."/>
            <person name="Martin F."/>
        </authorList>
    </citation>
    <scope>NUCLEOTIDE SEQUENCE</scope>
    <source>
        <strain evidence="1">DAOM 197198</strain>
    </source>
</reference>